<gene>
    <name evidence="3" type="ORF">ACIRA0001_1919</name>
</gene>
<evidence type="ECO:0000313" key="3">
    <source>
        <dbReference type="EMBL" id="EET83769.1"/>
    </source>
</evidence>
<organism evidence="3 4">
    <name type="scientific">Acinetobacter radioresistens SK82</name>
    <dbReference type="NCBI Taxonomy" id="596318"/>
    <lineage>
        <taxon>Bacteria</taxon>
        <taxon>Pseudomonadati</taxon>
        <taxon>Pseudomonadota</taxon>
        <taxon>Gammaproteobacteria</taxon>
        <taxon>Moraxellales</taxon>
        <taxon>Moraxellaceae</taxon>
        <taxon>Acinetobacter</taxon>
    </lineage>
</organism>
<dbReference type="InterPro" id="IPR006119">
    <property type="entry name" value="Resolv_N"/>
</dbReference>
<dbReference type="Gene3D" id="1.10.10.60">
    <property type="entry name" value="Homeodomain-like"/>
    <property type="match status" value="1"/>
</dbReference>
<dbReference type="SUPFAM" id="SSF53041">
    <property type="entry name" value="Resolvase-like"/>
    <property type="match status" value="1"/>
</dbReference>
<evidence type="ECO:0000313" key="4">
    <source>
        <dbReference type="Proteomes" id="UP000018419"/>
    </source>
</evidence>
<dbReference type="EMBL" id="ACVR01000012">
    <property type="protein sequence ID" value="EET83769.1"/>
    <property type="molecule type" value="Genomic_DNA"/>
</dbReference>
<dbReference type="Proteomes" id="UP000018419">
    <property type="component" value="Unassembled WGS sequence"/>
</dbReference>
<evidence type="ECO:0000259" key="2">
    <source>
        <dbReference type="PROSITE" id="PS51736"/>
    </source>
</evidence>
<dbReference type="PANTHER" id="PTHR30461">
    <property type="entry name" value="DNA-INVERTASE FROM LAMBDOID PROPHAGE"/>
    <property type="match status" value="1"/>
</dbReference>
<name>A0ABM9YRK7_ACIRA</name>
<comment type="caution">
    <text evidence="3">The sequence shown here is derived from an EMBL/GenBank/DDBJ whole genome shotgun (WGS) entry which is preliminary data.</text>
</comment>
<keyword evidence="4" id="KW-1185">Reference proteome</keyword>
<reference evidence="3 4" key="1">
    <citation type="submission" date="2009-07" db="EMBL/GenBank/DDBJ databases">
        <authorList>
            <person name="Madupu R."/>
            <person name="Durkin A.S."/>
            <person name="Torralba M."/>
            <person name="Methe B."/>
            <person name="Sutton G.G."/>
            <person name="Strausberg R.L."/>
            <person name="Nelson K.E."/>
        </authorList>
    </citation>
    <scope>NUCLEOTIDE SEQUENCE [LARGE SCALE GENOMIC DNA]</scope>
    <source>
        <strain evidence="3 4">SK82</strain>
    </source>
</reference>
<protein>
    <submittedName>
        <fullName evidence="3">Resolvase, N-terminal domain protein</fullName>
    </submittedName>
</protein>
<dbReference type="CDD" id="cd03768">
    <property type="entry name" value="SR_ResInv"/>
    <property type="match status" value="1"/>
</dbReference>
<comment type="similarity">
    <text evidence="1">Belongs to the site-specific recombinase resolvase family.</text>
</comment>
<dbReference type="InterPro" id="IPR050639">
    <property type="entry name" value="SSR_resolvase"/>
</dbReference>
<evidence type="ECO:0000256" key="1">
    <source>
        <dbReference type="ARBA" id="ARBA00009913"/>
    </source>
</evidence>
<feature type="domain" description="Resolvase/invertase-type recombinase catalytic" evidence="2">
    <location>
        <begin position="2"/>
        <end position="136"/>
    </location>
</feature>
<dbReference type="PANTHER" id="PTHR30461:SF26">
    <property type="entry name" value="RESOLVASE HOMOLOG YNEB"/>
    <property type="match status" value="1"/>
</dbReference>
<dbReference type="InterPro" id="IPR036162">
    <property type="entry name" value="Resolvase-like_N_sf"/>
</dbReference>
<proteinExistence type="inferred from homology"/>
<sequence>MSKVAYKRVSTADQNTARQLDSMTFDKVFEDKISGKDVNRPALQAMLEYVRDGDELYVHSLDRLGRNTADLIELVNKLKDKGVTIIFEKQGLKFKPDTSNPMNDLMFTMLAAFAQFERELLLERQREGIAKAKEEGKYRGRIKKIDVDEIRTAMKKEGASFRKVAKELGISLSTVQRAMKP</sequence>
<dbReference type="RefSeq" id="WP_005404813.1">
    <property type="nucleotide sequence ID" value="NZ_ACVR01000012.1"/>
</dbReference>
<dbReference type="SMART" id="SM00857">
    <property type="entry name" value="Resolvase"/>
    <property type="match status" value="1"/>
</dbReference>
<dbReference type="PROSITE" id="PS51736">
    <property type="entry name" value="RECOMBINASES_3"/>
    <property type="match status" value="1"/>
</dbReference>
<dbReference type="Gene3D" id="3.40.50.1390">
    <property type="entry name" value="Resolvase, N-terminal catalytic domain"/>
    <property type="match status" value="1"/>
</dbReference>
<accession>A0ABM9YRK7</accession>
<dbReference type="Pfam" id="PF00239">
    <property type="entry name" value="Resolvase"/>
    <property type="match status" value="1"/>
</dbReference>